<keyword evidence="8" id="KW-1185">Reference proteome</keyword>
<dbReference type="OrthoDB" id="28455at2759"/>
<feature type="compositionally biased region" description="Basic and acidic residues" evidence="6">
    <location>
        <begin position="263"/>
        <end position="300"/>
    </location>
</feature>
<comment type="caution">
    <text evidence="7">The sequence shown here is derived from an EMBL/GenBank/DDBJ whole genome shotgun (WGS) entry which is preliminary data.</text>
</comment>
<feature type="region of interest" description="Disordered" evidence="6">
    <location>
        <begin position="92"/>
        <end position="123"/>
    </location>
</feature>
<feature type="compositionally biased region" description="Basic and acidic residues" evidence="6">
    <location>
        <begin position="211"/>
        <end position="220"/>
    </location>
</feature>
<proteinExistence type="inferred from homology"/>
<evidence type="ECO:0000256" key="6">
    <source>
        <dbReference type="SAM" id="MobiDB-lite"/>
    </source>
</evidence>
<dbReference type="InterPro" id="IPR007023">
    <property type="entry name" value="Ribosom_reg"/>
</dbReference>
<feature type="compositionally biased region" description="Basic residues" evidence="6">
    <location>
        <begin position="334"/>
        <end position="343"/>
    </location>
</feature>
<reference evidence="7 8" key="1">
    <citation type="journal article" date="2019" name="Fungal Biol. Biotechnol.">
        <title>Draft genome sequence of fastidious pathogen Ceratobasidium theobromae, which causes vascular-streak dieback in Theobroma cacao.</title>
        <authorList>
            <person name="Ali S.S."/>
            <person name="Asman A."/>
            <person name="Shao J."/>
            <person name="Firmansyah A.P."/>
            <person name="Susilo A.W."/>
            <person name="Rosmana A."/>
            <person name="McMahon P."/>
            <person name="Junaid M."/>
            <person name="Guest D."/>
            <person name="Kheng T.Y."/>
            <person name="Meinhardt L.W."/>
            <person name="Bailey B.A."/>
        </authorList>
    </citation>
    <scope>NUCLEOTIDE SEQUENCE [LARGE SCALE GENOMIC DNA]</scope>
    <source>
        <strain evidence="7 8">CT2</strain>
    </source>
</reference>
<evidence type="ECO:0000256" key="5">
    <source>
        <dbReference type="RuleBase" id="RU364132"/>
    </source>
</evidence>
<evidence type="ECO:0000313" key="8">
    <source>
        <dbReference type="Proteomes" id="UP000383932"/>
    </source>
</evidence>
<accession>A0A5N5QVY4</accession>
<keyword evidence="3 5" id="KW-0690">Ribosome biogenesis</keyword>
<dbReference type="GO" id="GO:0005634">
    <property type="term" value="C:nucleus"/>
    <property type="evidence" value="ECO:0007669"/>
    <property type="project" value="UniProtKB-SubCell"/>
</dbReference>
<evidence type="ECO:0000256" key="2">
    <source>
        <dbReference type="ARBA" id="ARBA00010077"/>
    </source>
</evidence>
<comment type="function">
    <text evidence="5">Involved in ribosomal large subunit assembly.</text>
</comment>
<feature type="compositionally biased region" description="Basic and acidic residues" evidence="6">
    <location>
        <begin position="238"/>
        <end position="248"/>
    </location>
</feature>
<evidence type="ECO:0000256" key="3">
    <source>
        <dbReference type="ARBA" id="ARBA00022517"/>
    </source>
</evidence>
<dbReference type="AlphaFoldDB" id="A0A5N5QVY4"/>
<dbReference type="GO" id="GO:0042254">
    <property type="term" value="P:ribosome biogenesis"/>
    <property type="evidence" value="ECO:0007669"/>
    <property type="project" value="UniProtKB-KW"/>
</dbReference>
<feature type="compositionally biased region" description="Polar residues" evidence="6">
    <location>
        <begin position="225"/>
        <end position="234"/>
    </location>
</feature>
<name>A0A5N5QVY4_9AGAM</name>
<sequence>MDVSAIVEAESSKRQVELPVRILTLNLKLPRRKAVTVEKDIPIQIDIGLLTALDTNPIDAEAYKNDLETHLKAVARDGAQVIIGALFGLPTQSSDDGPIANPPAPTTTLPRAKPLPQPKPPTKWERFAAAKGIQKTKRDRREWDEEKQEWVNRWGWKGKNKGKEEQWIHEVPDNAPDDYDPAAEARKERKARVAMNEKQRERNLTVAASGKQRESEEKSKLNRTLAITRTSTASMGRFDNKLEGDTKLRGVKRQFAPNEISADSEKKSSLDIVKRLEREQPKTKRARTDADAEENRRSGKDNLVNVRKAIRHASKGSGSIALAKSLKQKDASRSKKPKGKGKR</sequence>
<feature type="region of interest" description="Disordered" evidence="6">
    <location>
        <begin position="193"/>
        <end position="343"/>
    </location>
</feature>
<protein>
    <recommendedName>
        <fullName evidence="5">Ribosome biogenesis regulatory protein</fullName>
    </recommendedName>
</protein>
<organism evidence="7 8">
    <name type="scientific">Ceratobasidium theobromae</name>
    <dbReference type="NCBI Taxonomy" id="1582974"/>
    <lineage>
        <taxon>Eukaryota</taxon>
        <taxon>Fungi</taxon>
        <taxon>Dikarya</taxon>
        <taxon>Basidiomycota</taxon>
        <taxon>Agaricomycotina</taxon>
        <taxon>Agaricomycetes</taxon>
        <taxon>Cantharellales</taxon>
        <taxon>Ceratobasidiaceae</taxon>
        <taxon>Ceratobasidium</taxon>
    </lineage>
</organism>
<comment type="subcellular location">
    <subcellularLocation>
        <location evidence="1 5">Nucleus</location>
    </subcellularLocation>
</comment>
<dbReference type="Pfam" id="PF04939">
    <property type="entry name" value="RRS1"/>
    <property type="match status" value="1"/>
</dbReference>
<gene>
    <name evidence="7" type="ORF">CTheo_1208</name>
</gene>
<comment type="similarity">
    <text evidence="2 5">Belongs to the RRS1 family.</text>
</comment>
<dbReference type="Proteomes" id="UP000383932">
    <property type="component" value="Unassembled WGS sequence"/>
</dbReference>
<evidence type="ECO:0000256" key="1">
    <source>
        <dbReference type="ARBA" id="ARBA00004123"/>
    </source>
</evidence>
<evidence type="ECO:0000313" key="7">
    <source>
        <dbReference type="EMBL" id="KAB5595336.1"/>
    </source>
</evidence>
<dbReference type="EMBL" id="SSOP01000010">
    <property type="protein sequence ID" value="KAB5595336.1"/>
    <property type="molecule type" value="Genomic_DNA"/>
</dbReference>
<evidence type="ECO:0000256" key="4">
    <source>
        <dbReference type="ARBA" id="ARBA00023242"/>
    </source>
</evidence>
<keyword evidence="4 5" id="KW-0539">Nucleus</keyword>